<evidence type="ECO:0000259" key="1">
    <source>
        <dbReference type="Pfam" id="PF00535"/>
    </source>
</evidence>
<keyword evidence="2" id="KW-0808">Transferase</keyword>
<evidence type="ECO:0000313" key="3">
    <source>
        <dbReference type="Proteomes" id="UP000317593"/>
    </source>
</evidence>
<dbReference type="RefSeq" id="WP_221929890.1">
    <property type="nucleotide sequence ID" value="NZ_FXTH01000002.1"/>
</dbReference>
<dbReference type="AlphaFoldDB" id="A0A521B6V7"/>
<dbReference type="InterPro" id="IPR001173">
    <property type="entry name" value="Glyco_trans_2-like"/>
</dbReference>
<name>A0A521B6V7_9BACT</name>
<dbReference type="Pfam" id="PF00535">
    <property type="entry name" value="Glycos_transf_2"/>
    <property type="match status" value="1"/>
</dbReference>
<organism evidence="2 3">
    <name type="scientific">Fodinibius sediminis</name>
    <dbReference type="NCBI Taxonomy" id="1214077"/>
    <lineage>
        <taxon>Bacteria</taxon>
        <taxon>Pseudomonadati</taxon>
        <taxon>Balneolota</taxon>
        <taxon>Balneolia</taxon>
        <taxon>Balneolales</taxon>
        <taxon>Balneolaceae</taxon>
        <taxon>Fodinibius</taxon>
    </lineage>
</organism>
<accession>A0A521B6V7</accession>
<dbReference type="GO" id="GO:0016758">
    <property type="term" value="F:hexosyltransferase activity"/>
    <property type="evidence" value="ECO:0007669"/>
    <property type="project" value="UniProtKB-ARBA"/>
</dbReference>
<dbReference type="PANTHER" id="PTHR22916:SF3">
    <property type="entry name" value="UDP-GLCNAC:BETAGAL BETA-1,3-N-ACETYLGLUCOSAMINYLTRANSFERASE-LIKE PROTEIN 1"/>
    <property type="match status" value="1"/>
</dbReference>
<dbReference type="SUPFAM" id="SSF53448">
    <property type="entry name" value="Nucleotide-diphospho-sugar transferases"/>
    <property type="match status" value="1"/>
</dbReference>
<keyword evidence="3" id="KW-1185">Reference proteome</keyword>
<sequence length="269" mass="31731">MSESPEPMPTDGLPKVSCLTVTADRKHLMQRAIRCFRNQTYPNKELIIVDDGKENLDDILADLPSDQVTYLKLEKKPGNTLGKLRNRSLEEANGDFLVQWDDDDWYHPERIAIQAQTLIDGHDACCLSGALMHLDEEPYMQYPYVGYLPDGIPGSIMHRSDPSIQYPHTRRAEDTVYLKEWMKKRYLQLPDNYSHLFIRCYHGDNTWEKEHFLRRIRNNPKDAVFYFWHKIIKGKLFDHPKFQLTEAQRQAFRMYLSDSRELNLLPEEQ</sequence>
<proteinExistence type="predicted"/>
<dbReference type="PANTHER" id="PTHR22916">
    <property type="entry name" value="GLYCOSYLTRANSFERASE"/>
    <property type="match status" value="1"/>
</dbReference>
<protein>
    <submittedName>
        <fullName evidence="2">Glycosyltransferase involved in cell wall bisynthesis</fullName>
    </submittedName>
</protein>
<feature type="domain" description="Glycosyltransferase 2-like" evidence="1">
    <location>
        <begin position="19"/>
        <end position="128"/>
    </location>
</feature>
<reference evidence="2 3" key="1">
    <citation type="submission" date="2017-05" db="EMBL/GenBank/DDBJ databases">
        <authorList>
            <person name="Varghese N."/>
            <person name="Submissions S."/>
        </authorList>
    </citation>
    <scope>NUCLEOTIDE SEQUENCE [LARGE SCALE GENOMIC DNA]</scope>
    <source>
        <strain evidence="2 3">DSM 21194</strain>
    </source>
</reference>
<dbReference type="EMBL" id="FXTH01000002">
    <property type="protein sequence ID" value="SMO42834.1"/>
    <property type="molecule type" value="Genomic_DNA"/>
</dbReference>
<evidence type="ECO:0000313" key="2">
    <source>
        <dbReference type="EMBL" id="SMO42834.1"/>
    </source>
</evidence>
<dbReference type="CDD" id="cd00761">
    <property type="entry name" value="Glyco_tranf_GTA_type"/>
    <property type="match status" value="1"/>
</dbReference>
<dbReference type="Proteomes" id="UP000317593">
    <property type="component" value="Unassembled WGS sequence"/>
</dbReference>
<dbReference type="Gene3D" id="3.90.550.10">
    <property type="entry name" value="Spore Coat Polysaccharide Biosynthesis Protein SpsA, Chain A"/>
    <property type="match status" value="1"/>
</dbReference>
<dbReference type="InterPro" id="IPR029044">
    <property type="entry name" value="Nucleotide-diphossugar_trans"/>
</dbReference>
<gene>
    <name evidence="2" type="ORF">SAMN06265218_102245</name>
</gene>